<dbReference type="EMBL" id="CP023275">
    <property type="protein sequence ID" value="ATB69350.1"/>
    <property type="molecule type" value="Genomic_DNA"/>
</dbReference>
<name>A0A290HUL3_9BACT</name>
<gene>
    <name evidence="14" type="ORF">SJPD1_1240</name>
</gene>
<feature type="domain" description="NapC/NirT cytochrome c N-terminal" evidence="13">
    <location>
        <begin position="12"/>
        <end position="174"/>
    </location>
</feature>
<evidence type="ECO:0000256" key="8">
    <source>
        <dbReference type="ARBA" id="ARBA00022982"/>
    </source>
</evidence>
<evidence type="ECO:0000313" key="14">
    <source>
        <dbReference type="EMBL" id="ATB69350.1"/>
    </source>
</evidence>
<dbReference type="SUPFAM" id="SSF48695">
    <property type="entry name" value="Multiheme cytochromes"/>
    <property type="match status" value="1"/>
</dbReference>
<dbReference type="KEGG" id="sulj:SJPD1_1240"/>
<dbReference type="Pfam" id="PF03264">
    <property type="entry name" value="Cytochrom_NNT"/>
    <property type="match status" value="1"/>
</dbReference>
<keyword evidence="7" id="KW-0479">Metal-binding</keyword>
<keyword evidence="4" id="KW-1003">Cell membrane</keyword>
<evidence type="ECO:0000313" key="15">
    <source>
        <dbReference type="Proteomes" id="UP000217349"/>
    </source>
</evidence>
<evidence type="ECO:0000256" key="6">
    <source>
        <dbReference type="ARBA" id="ARBA00022692"/>
    </source>
</evidence>
<dbReference type="InterPro" id="IPR051174">
    <property type="entry name" value="Cytochrome_c-type_ET"/>
</dbReference>
<dbReference type="InterPro" id="IPR038266">
    <property type="entry name" value="NapC/NirT_cytc_sf"/>
</dbReference>
<feature type="transmembrane region" description="Helical" evidence="12">
    <location>
        <begin position="12"/>
        <end position="32"/>
    </location>
</feature>
<evidence type="ECO:0000256" key="4">
    <source>
        <dbReference type="ARBA" id="ARBA00022475"/>
    </source>
</evidence>
<evidence type="ECO:0000256" key="1">
    <source>
        <dbReference type="ARBA" id="ARBA00004236"/>
    </source>
</evidence>
<comment type="similarity">
    <text evidence="2">Belongs to the NapC/NirT/NrfH family.</text>
</comment>
<accession>A0A290HUL3</accession>
<dbReference type="Gene3D" id="1.10.3820.10">
    <property type="entry name" value="Di-heme elbow motif domain"/>
    <property type="match status" value="1"/>
</dbReference>
<protein>
    <submittedName>
        <fullName evidence="14">NapC-type cytochrome C</fullName>
    </submittedName>
</protein>
<evidence type="ECO:0000256" key="3">
    <source>
        <dbReference type="ARBA" id="ARBA00022448"/>
    </source>
</evidence>
<keyword evidence="6 12" id="KW-0812">Transmembrane</keyword>
<evidence type="ECO:0000256" key="12">
    <source>
        <dbReference type="SAM" id="Phobius"/>
    </source>
</evidence>
<evidence type="ECO:0000256" key="2">
    <source>
        <dbReference type="ARBA" id="ARBA00007395"/>
    </source>
</evidence>
<dbReference type="PANTHER" id="PTHR30333:SF1">
    <property type="entry name" value="CYTOCHROME C-TYPE PROTEIN NAPC"/>
    <property type="match status" value="1"/>
</dbReference>
<comment type="subcellular location">
    <subcellularLocation>
        <location evidence="1">Cell membrane</location>
    </subcellularLocation>
</comment>
<keyword evidence="8" id="KW-0249">Electron transport</keyword>
<evidence type="ECO:0000256" key="9">
    <source>
        <dbReference type="ARBA" id="ARBA00022989"/>
    </source>
</evidence>
<evidence type="ECO:0000256" key="10">
    <source>
        <dbReference type="ARBA" id="ARBA00023004"/>
    </source>
</evidence>
<keyword evidence="11 12" id="KW-0472">Membrane</keyword>
<dbReference type="AlphaFoldDB" id="A0A290HUL3"/>
<proteinExistence type="inferred from homology"/>
<dbReference type="InterPro" id="IPR036280">
    <property type="entry name" value="Multihaem_cyt_sf"/>
</dbReference>
<evidence type="ECO:0000259" key="13">
    <source>
        <dbReference type="Pfam" id="PF03264"/>
    </source>
</evidence>
<sequence length="210" mass="23784">MIKKIFLIIKNNILLMGLVGILIGLLSSWVLYEGLHRTSDDRFCIVCHEMKPMVAAYHNDVHGGNGKVGIKVSCVTCHLPHDNVIAYIATKARNGVVEGAIHFFGNPDAINWQANRANRQHFVRDEACYGCHTNYKTNEAISVKGREMHEHYASLKGTDKEISCASCHVEIGHKGLRSMLNYYKPEYEYYKGKLDTKKDEAEKKLAEEMK</sequence>
<dbReference type="GO" id="GO:0046872">
    <property type="term" value="F:metal ion binding"/>
    <property type="evidence" value="ECO:0007669"/>
    <property type="project" value="UniProtKB-KW"/>
</dbReference>
<keyword evidence="9 12" id="KW-1133">Transmembrane helix</keyword>
<dbReference type="InterPro" id="IPR005126">
    <property type="entry name" value="NapC/NirT_cyt_c_N"/>
</dbReference>
<dbReference type="PANTHER" id="PTHR30333">
    <property type="entry name" value="CYTOCHROME C-TYPE PROTEIN"/>
    <property type="match status" value="1"/>
</dbReference>
<keyword evidence="3" id="KW-0813">Transport</keyword>
<dbReference type="GO" id="GO:0009055">
    <property type="term" value="F:electron transfer activity"/>
    <property type="evidence" value="ECO:0007669"/>
    <property type="project" value="TreeGrafter"/>
</dbReference>
<dbReference type="GO" id="GO:0009061">
    <property type="term" value="P:anaerobic respiration"/>
    <property type="evidence" value="ECO:0007669"/>
    <property type="project" value="TreeGrafter"/>
</dbReference>
<dbReference type="GO" id="GO:0005886">
    <property type="term" value="C:plasma membrane"/>
    <property type="evidence" value="ECO:0007669"/>
    <property type="project" value="UniProtKB-SubCell"/>
</dbReference>
<evidence type="ECO:0000256" key="5">
    <source>
        <dbReference type="ARBA" id="ARBA00022617"/>
    </source>
</evidence>
<dbReference type="RefSeq" id="WP_096046436.1">
    <property type="nucleotide sequence ID" value="NZ_CP023275.1"/>
</dbReference>
<keyword evidence="5" id="KW-0349">Heme</keyword>
<evidence type="ECO:0000256" key="11">
    <source>
        <dbReference type="ARBA" id="ARBA00023136"/>
    </source>
</evidence>
<evidence type="ECO:0000256" key="7">
    <source>
        <dbReference type="ARBA" id="ARBA00022723"/>
    </source>
</evidence>
<reference evidence="15" key="1">
    <citation type="submission" date="2017-09" db="EMBL/GenBank/DDBJ databases">
        <title>The complete genome of Sulfurospirillum sp. JPD-1.</title>
        <authorList>
            <person name="Goris T."/>
        </authorList>
    </citation>
    <scope>NUCLEOTIDE SEQUENCE [LARGE SCALE GENOMIC DNA]</scope>
    <source>
        <strain evidence="15">JPD-1</strain>
    </source>
</reference>
<dbReference type="OrthoDB" id="9782159at2"/>
<keyword evidence="10" id="KW-0408">Iron</keyword>
<organism evidence="14 15">
    <name type="scientific">Sulfurospirillum diekertiae</name>
    <dbReference type="NCBI Taxonomy" id="1854492"/>
    <lineage>
        <taxon>Bacteria</taxon>
        <taxon>Pseudomonadati</taxon>
        <taxon>Campylobacterota</taxon>
        <taxon>Epsilonproteobacteria</taxon>
        <taxon>Campylobacterales</taxon>
        <taxon>Sulfurospirillaceae</taxon>
        <taxon>Sulfurospirillum</taxon>
    </lineage>
</organism>
<dbReference type="Proteomes" id="UP000217349">
    <property type="component" value="Chromosome"/>
</dbReference>